<evidence type="ECO:0000313" key="5">
    <source>
        <dbReference type="Proteomes" id="UP000605201"/>
    </source>
</evidence>
<dbReference type="InterPro" id="IPR008201">
    <property type="entry name" value="HepT-like"/>
</dbReference>
<accession>A0A8J6P5L6</accession>
<keyword evidence="1" id="KW-1277">Toxin-antitoxin system</keyword>
<proteinExistence type="predicted"/>
<evidence type="ECO:0000313" key="4">
    <source>
        <dbReference type="EMBL" id="MBC8432690.1"/>
    </source>
</evidence>
<reference evidence="4 5" key="1">
    <citation type="submission" date="2020-08" db="EMBL/GenBank/DDBJ databases">
        <title>Bridging the membrane lipid divide: bacteria of the FCB group superphylum have the potential to synthesize archaeal ether lipids.</title>
        <authorList>
            <person name="Villanueva L."/>
            <person name="Von Meijenfeldt F.A.B."/>
            <person name="Westbye A.B."/>
            <person name="Yadav S."/>
            <person name="Hopmans E.C."/>
            <person name="Dutilh B.E."/>
            <person name="Sinninghe Damste J.S."/>
        </authorList>
    </citation>
    <scope>NUCLEOTIDE SEQUENCE [LARGE SCALE GENOMIC DNA]</scope>
    <source>
        <strain evidence="4">NIOZ-UU17</strain>
    </source>
</reference>
<evidence type="ECO:0000256" key="1">
    <source>
        <dbReference type="ARBA" id="ARBA00022649"/>
    </source>
</evidence>
<comment type="caution">
    <text evidence="4">The sequence shown here is derived from an EMBL/GenBank/DDBJ whole genome shotgun (WGS) entry which is preliminary data.</text>
</comment>
<dbReference type="GO" id="GO:0110001">
    <property type="term" value="C:toxin-antitoxin complex"/>
    <property type="evidence" value="ECO:0007669"/>
    <property type="project" value="InterPro"/>
</dbReference>
<name>A0A8J6P5L6_9BACT</name>
<dbReference type="EMBL" id="JACNIG010000243">
    <property type="protein sequence ID" value="MBC8432690.1"/>
    <property type="molecule type" value="Genomic_DNA"/>
</dbReference>
<keyword evidence="3" id="KW-0378">Hydrolase</keyword>
<dbReference type="GO" id="GO:0016787">
    <property type="term" value="F:hydrolase activity"/>
    <property type="evidence" value="ECO:0007669"/>
    <property type="project" value="UniProtKB-KW"/>
</dbReference>
<keyword evidence="2" id="KW-0540">Nuclease</keyword>
<organism evidence="4 5">
    <name type="scientific">Candidatus Desulfatibia vada</name>
    <dbReference type="NCBI Taxonomy" id="2841696"/>
    <lineage>
        <taxon>Bacteria</taxon>
        <taxon>Pseudomonadati</taxon>
        <taxon>Thermodesulfobacteriota</taxon>
        <taxon>Desulfobacteria</taxon>
        <taxon>Desulfobacterales</taxon>
        <taxon>Desulfobacterales incertae sedis</taxon>
        <taxon>Candidatus Desulfatibia</taxon>
    </lineage>
</organism>
<evidence type="ECO:0000256" key="3">
    <source>
        <dbReference type="ARBA" id="ARBA00022801"/>
    </source>
</evidence>
<gene>
    <name evidence="4" type="ORF">H8D96_12330</name>
</gene>
<sequence>MRSMRNFVVHEYFRASDAVIWDTVHVDLPPLPAMLKTILEEDSE</sequence>
<dbReference type="GO" id="GO:0004540">
    <property type="term" value="F:RNA nuclease activity"/>
    <property type="evidence" value="ECO:0007669"/>
    <property type="project" value="InterPro"/>
</dbReference>
<evidence type="ECO:0000256" key="2">
    <source>
        <dbReference type="ARBA" id="ARBA00022722"/>
    </source>
</evidence>
<dbReference type="Pfam" id="PF01934">
    <property type="entry name" value="HepT-like"/>
    <property type="match status" value="1"/>
</dbReference>
<protein>
    <submittedName>
        <fullName evidence="4">DUF86 domain-containing protein</fullName>
    </submittedName>
</protein>
<dbReference type="AlphaFoldDB" id="A0A8J6P5L6"/>
<dbReference type="Proteomes" id="UP000605201">
    <property type="component" value="Unassembled WGS sequence"/>
</dbReference>